<proteinExistence type="predicted"/>
<evidence type="ECO:0000256" key="2">
    <source>
        <dbReference type="ARBA" id="ARBA00022692"/>
    </source>
</evidence>
<name>A0ABS5TY35_9CELL</name>
<evidence type="ECO:0000313" key="7">
    <source>
        <dbReference type="EMBL" id="MBT0994036.1"/>
    </source>
</evidence>
<evidence type="ECO:0000256" key="1">
    <source>
        <dbReference type="ARBA" id="ARBA00022475"/>
    </source>
</evidence>
<keyword evidence="4 5" id="KW-0472">Membrane</keyword>
<evidence type="ECO:0000313" key="8">
    <source>
        <dbReference type="Proteomes" id="UP000722125"/>
    </source>
</evidence>
<dbReference type="RefSeq" id="WP_214348527.1">
    <property type="nucleotide sequence ID" value="NZ_JAHBOH010000001.1"/>
</dbReference>
<keyword evidence="2 5" id="KW-0812">Transmembrane</keyword>
<dbReference type="InterPro" id="IPR010445">
    <property type="entry name" value="LapA_dom"/>
</dbReference>
<keyword evidence="8" id="KW-1185">Reference proteome</keyword>
<feature type="transmembrane region" description="Helical" evidence="5">
    <location>
        <begin position="12"/>
        <end position="30"/>
    </location>
</feature>
<sequence length="77" mass="8498">MSQQQVEQGNGVSWRMILGIVVLVAAVVLIAQNSQDAPVHIFWMNVTMPLWVLLAITFVLGGLTGWLLKARRVKRAG</sequence>
<evidence type="ECO:0000259" key="6">
    <source>
        <dbReference type="Pfam" id="PF06305"/>
    </source>
</evidence>
<organism evidence="7 8">
    <name type="scientific">Cellulomonas fulva</name>
    <dbReference type="NCBI Taxonomy" id="2835530"/>
    <lineage>
        <taxon>Bacteria</taxon>
        <taxon>Bacillati</taxon>
        <taxon>Actinomycetota</taxon>
        <taxon>Actinomycetes</taxon>
        <taxon>Micrococcales</taxon>
        <taxon>Cellulomonadaceae</taxon>
        <taxon>Cellulomonas</taxon>
    </lineage>
</organism>
<protein>
    <submittedName>
        <fullName evidence="7">DUF1049 domain-containing protein</fullName>
    </submittedName>
</protein>
<feature type="domain" description="Lipopolysaccharide assembly protein A" evidence="6">
    <location>
        <begin position="32"/>
        <end position="68"/>
    </location>
</feature>
<evidence type="ECO:0000256" key="5">
    <source>
        <dbReference type="SAM" id="Phobius"/>
    </source>
</evidence>
<reference evidence="7 8" key="1">
    <citation type="submission" date="2021-05" db="EMBL/GenBank/DDBJ databases">
        <title>Description of Cellulomonas sp. DKR-3 sp. nov.</title>
        <authorList>
            <person name="Dahal R.H."/>
            <person name="Chaudhary D.K."/>
        </authorList>
    </citation>
    <scope>NUCLEOTIDE SEQUENCE [LARGE SCALE GENOMIC DNA]</scope>
    <source>
        <strain evidence="7 8">DKR-3</strain>
    </source>
</reference>
<accession>A0ABS5TY35</accession>
<evidence type="ECO:0000256" key="3">
    <source>
        <dbReference type="ARBA" id="ARBA00022989"/>
    </source>
</evidence>
<feature type="transmembrane region" description="Helical" evidence="5">
    <location>
        <begin position="50"/>
        <end position="68"/>
    </location>
</feature>
<keyword evidence="3 5" id="KW-1133">Transmembrane helix</keyword>
<gene>
    <name evidence="7" type="ORF">KIN34_07020</name>
</gene>
<dbReference type="Proteomes" id="UP000722125">
    <property type="component" value="Unassembled WGS sequence"/>
</dbReference>
<keyword evidence="1" id="KW-1003">Cell membrane</keyword>
<dbReference type="EMBL" id="JAHBOH010000001">
    <property type="protein sequence ID" value="MBT0994036.1"/>
    <property type="molecule type" value="Genomic_DNA"/>
</dbReference>
<comment type="caution">
    <text evidence="7">The sequence shown here is derived from an EMBL/GenBank/DDBJ whole genome shotgun (WGS) entry which is preliminary data.</text>
</comment>
<evidence type="ECO:0000256" key="4">
    <source>
        <dbReference type="ARBA" id="ARBA00023136"/>
    </source>
</evidence>
<dbReference type="Pfam" id="PF06305">
    <property type="entry name" value="LapA_dom"/>
    <property type="match status" value="1"/>
</dbReference>